<dbReference type="SUPFAM" id="SSF143081">
    <property type="entry name" value="BB1717-like"/>
    <property type="match status" value="1"/>
</dbReference>
<proteinExistence type="predicted"/>
<evidence type="ECO:0000313" key="1">
    <source>
        <dbReference type="EMBL" id="ASV84658.1"/>
    </source>
</evidence>
<dbReference type="Proteomes" id="UP000215256">
    <property type="component" value="Chromosome 2"/>
</dbReference>
<accession>A0A248UD90</accession>
<dbReference type="GO" id="GO:0003697">
    <property type="term" value="F:single-stranded DNA binding"/>
    <property type="evidence" value="ECO:0007669"/>
    <property type="project" value="InterPro"/>
</dbReference>
<dbReference type="EMBL" id="CP022603">
    <property type="protein sequence ID" value="ASV84658.1"/>
    <property type="molecule type" value="Genomic_DNA"/>
</dbReference>
<dbReference type="GO" id="GO:0106300">
    <property type="term" value="P:protein-DNA covalent cross-linking repair"/>
    <property type="evidence" value="ECO:0007669"/>
    <property type="project" value="InterPro"/>
</dbReference>
<dbReference type="InterPro" id="IPR003738">
    <property type="entry name" value="SRAP"/>
</dbReference>
<evidence type="ECO:0000313" key="2">
    <source>
        <dbReference type="Proteomes" id="UP000215256"/>
    </source>
</evidence>
<dbReference type="InterPro" id="IPR036590">
    <property type="entry name" value="SRAP-like"/>
</dbReference>
<dbReference type="Pfam" id="PF02586">
    <property type="entry name" value="SRAP"/>
    <property type="match status" value="1"/>
</dbReference>
<dbReference type="Gene3D" id="3.90.1680.10">
    <property type="entry name" value="SOS response associated peptidase-like"/>
    <property type="match status" value="1"/>
</dbReference>
<gene>
    <name evidence="1" type="ORF">CES85_5453</name>
</gene>
<sequence length="62" mass="7404">MERIHKRMPVIFDEKDWKPWLIEPRVDLLKPANDDVLQAWRVSSDVNSSRFYGEDTMKAIDD</sequence>
<organism evidence="1 2">
    <name type="scientific">Ochrobactrum quorumnocens</name>
    <dbReference type="NCBI Taxonomy" id="271865"/>
    <lineage>
        <taxon>Bacteria</taxon>
        <taxon>Pseudomonadati</taxon>
        <taxon>Pseudomonadota</taxon>
        <taxon>Alphaproteobacteria</taxon>
        <taxon>Hyphomicrobiales</taxon>
        <taxon>Brucellaceae</taxon>
        <taxon>Brucella/Ochrobactrum group</taxon>
        <taxon>Ochrobactrum</taxon>
    </lineage>
</organism>
<name>A0A248UD90_9HYPH</name>
<protein>
    <submittedName>
        <fullName evidence="1">Uncharacterized protein</fullName>
    </submittedName>
</protein>
<dbReference type="KEGG" id="och:CES85_5453"/>
<reference evidence="1 2" key="1">
    <citation type="submission" date="2017-07" db="EMBL/GenBank/DDBJ databases">
        <title>Phylogenetic study on the rhizospheric bacterium Ochrobactrum sp. A44.</title>
        <authorList>
            <person name="Krzyzanowska D.M."/>
            <person name="Ossowicki A."/>
            <person name="Rajewska M."/>
            <person name="Maciag T."/>
            <person name="Kaczynski Z."/>
            <person name="Czerwicka M."/>
            <person name="Jafra S."/>
        </authorList>
    </citation>
    <scope>NUCLEOTIDE SEQUENCE [LARGE SCALE GENOMIC DNA]</scope>
    <source>
        <strain evidence="1 2">A44</strain>
    </source>
</reference>
<dbReference type="AlphaFoldDB" id="A0A248UD90"/>